<dbReference type="EMBL" id="AP026561">
    <property type="protein sequence ID" value="BDP43843.1"/>
    <property type="molecule type" value="Genomic_DNA"/>
</dbReference>
<reference evidence="2" key="1">
    <citation type="submission" date="2022-07" db="EMBL/GenBank/DDBJ databases">
        <title>Complete Genome Sequence of the Radioresistant Bacterium Deinococcus aetherius ST0316, Isolated from the Air Dust collected in Lower Stratosphere above Japan.</title>
        <authorList>
            <person name="Satoh K."/>
            <person name="Hagiwara K."/>
            <person name="Katsumata K."/>
            <person name="Kubo A."/>
            <person name="Yokobori S."/>
            <person name="Yamagishi A."/>
            <person name="Oono Y."/>
            <person name="Narumi I."/>
        </authorList>
    </citation>
    <scope>NUCLEOTIDE SEQUENCE</scope>
    <source>
        <strain evidence="2">ST0316</strain>
        <plasmid evidence="2">pDAETH-1</plasmid>
    </source>
</reference>
<protein>
    <recommendedName>
        <fullName evidence="1">N-acetyltransferase domain-containing protein</fullName>
    </recommendedName>
</protein>
<geneLocation type="plasmid" evidence="2 3">
    <name>pDAETH-1</name>
</geneLocation>
<dbReference type="InterPro" id="IPR016181">
    <property type="entry name" value="Acyl_CoA_acyltransferase"/>
</dbReference>
<dbReference type="CDD" id="cd04301">
    <property type="entry name" value="NAT_SF"/>
    <property type="match status" value="1"/>
</dbReference>
<evidence type="ECO:0000313" key="3">
    <source>
        <dbReference type="Proteomes" id="UP001064971"/>
    </source>
</evidence>
<dbReference type="SUPFAM" id="SSF55729">
    <property type="entry name" value="Acyl-CoA N-acyltransferases (Nat)"/>
    <property type="match status" value="1"/>
</dbReference>
<name>A0ABN6RKK2_9DEIO</name>
<sequence length="141" mass="15373">MFSPQDAGVVDRMMTDYFGGARDEGHLCLIDEEEGTRGVAYVLPVTATEGTWELLMIAVRPGLQGQGRGGALLRRVEDDLRSQGGRLLLVQTSGTPDFARTRAFYAKSGYEQEARVRDYYAPGVDMILFRKALTAPGDGPG</sequence>
<dbReference type="Pfam" id="PF00583">
    <property type="entry name" value="Acetyltransf_1"/>
    <property type="match status" value="1"/>
</dbReference>
<proteinExistence type="predicted"/>
<organism evidence="2 3">
    <name type="scientific">Deinococcus aetherius</name>
    <dbReference type="NCBI Taxonomy" id="200252"/>
    <lineage>
        <taxon>Bacteria</taxon>
        <taxon>Thermotogati</taxon>
        <taxon>Deinococcota</taxon>
        <taxon>Deinococci</taxon>
        <taxon>Deinococcales</taxon>
        <taxon>Deinococcaceae</taxon>
        <taxon>Deinococcus</taxon>
    </lineage>
</organism>
<gene>
    <name evidence="2" type="ORF">DAETH_38120</name>
</gene>
<evidence type="ECO:0000313" key="2">
    <source>
        <dbReference type="EMBL" id="BDP43843.1"/>
    </source>
</evidence>
<dbReference type="InterPro" id="IPR000182">
    <property type="entry name" value="GNAT_dom"/>
</dbReference>
<keyword evidence="3" id="KW-1185">Reference proteome</keyword>
<keyword evidence="2" id="KW-0614">Plasmid</keyword>
<feature type="domain" description="N-acetyltransferase" evidence="1">
    <location>
        <begin position="1"/>
        <end position="131"/>
    </location>
</feature>
<accession>A0ABN6RKK2</accession>
<evidence type="ECO:0000259" key="1">
    <source>
        <dbReference type="PROSITE" id="PS51186"/>
    </source>
</evidence>
<dbReference type="Gene3D" id="3.40.630.30">
    <property type="match status" value="1"/>
</dbReference>
<dbReference type="PROSITE" id="PS51186">
    <property type="entry name" value="GNAT"/>
    <property type="match status" value="1"/>
</dbReference>
<dbReference type="Proteomes" id="UP001064971">
    <property type="component" value="Plasmid pDAETH-1"/>
</dbReference>